<feature type="transmembrane region" description="Helical" evidence="1">
    <location>
        <begin position="234"/>
        <end position="256"/>
    </location>
</feature>
<keyword evidence="1" id="KW-0812">Transmembrane</keyword>
<dbReference type="NCBIfam" id="NF038256">
    <property type="entry name" value="exopoly_VpsF"/>
    <property type="match status" value="1"/>
</dbReference>
<feature type="transmembrane region" description="Helical" evidence="1">
    <location>
        <begin position="211"/>
        <end position="228"/>
    </location>
</feature>
<feature type="transmembrane region" description="Helical" evidence="1">
    <location>
        <begin position="380"/>
        <end position="413"/>
    </location>
</feature>
<feature type="transmembrane region" description="Helical" evidence="1">
    <location>
        <begin position="20"/>
        <end position="41"/>
    </location>
</feature>
<keyword evidence="3" id="KW-1185">Reference proteome</keyword>
<organism evidence="2 3">
    <name type="scientific">Methylocystis parvus</name>
    <dbReference type="NCBI Taxonomy" id="134"/>
    <lineage>
        <taxon>Bacteria</taxon>
        <taxon>Pseudomonadati</taxon>
        <taxon>Pseudomonadota</taxon>
        <taxon>Alphaproteobacteria</taxon>
        <taxon>Hyphomicrobiales</taxon>
        <taxon>Methylocystaceae</taxon>
        <taxon>Methylocystis</taxon>
    </lineage>
</organism>
<sequence length="423" mass="46197">MTRSAPEQAAECAPRWAARLLVLSVMLLFSVSPMALGLIGVKYDLAEAPFWHKLHPCTIVAMLAFCVDVAARPRPFRRVRRIAAAFPGAMYFTAMWLLLVAHGLINQQAQLTALVEPYALSLVALFMIDEIGDSRRNFLRLFAHVAILANAFIGIIEFVTHLRLFPYEIGGVEVVGDYRSTALIGHPLLNASTTGAYILCLVLGGDSRLSAVWRISALLLAGFGMIAFGGRTAIAASSVIILLVALRRFAAILMGARVDIRQVLATLVVGPLLFGALIGAAQAGAFDAFFARYVDDNGSGEARSIALQLFDMFDLSDLMIGPRPDLVNSALKLLGIEIGIESSWLALLFQFGAWMEFFFVCGLLGLFYEFWRRGRPGVTLLFVYFVVVISSAIGIAAKTLIFAQFSLLLLLLFRREDAAPSRN</sequence>
<feature type="transmembrane region" description="Helical" evidence="1">
    <location>
        <begin position="141"/>
        <end position="164"/>
    </location>
</feature>
<dbReference type="KEGG" id="mpar:F7D14_07380"/>
<dbReference type="InterPro" id="IPR048041">
    <property type="entry name" value="VpsF-like"/>
</dbReference>
<feature type="transmembrane region" description="Helical" evidence="1">
    <location>
        <begin position="53"/>
        <end position="71"/>
    </location>
</feature>
<evidence type="ECO:0000313" key="3">
    <source>
        <dbReference type="Proteomes" id="UP000422569"/>
    </source>
</evidence>
<feature type="transmembrane region" description="Helical" evidence="1">
    <location>
        <begin position="344"/>
        <end position="368"/>
    </location>
</feature>
<accession>A0A6B8M9A6</accession>
<feature type="transmembrane region" description="Helical" evidence="1">
    <location>
        <begin position="184"/>
        <end position="204"/>
    </location>
</feature>
<feature type="transmembrane region" description="Helical" evidence="1">
    <location>
        <begin position="263"/>
        <end position="285"/>
    </location>
</feature>
<dbReference type="AlphaFoldDB" id="A0A6B8M9A6"/>
<dbReference type="EMBL" id="CP044331">
    <property type="protein sequence ID" value="QGM97310.1"/>
    <property type="molecule type" value="Genomic_DNA"/>
</dbReference>
<proteinExistence type="predicted"/>
<feature type="transmembrane region" description="Helical" evidence="1">
    <location>
        <begin position="111"/>
        <end position="129"/>
    </location>
</feature>
<reference evidence="2 3" key="1">
    <citation type="submission" date="2019-09" db="EMBL/GenBank/DDBJ databases">
        <title>Isolation and complete genome sequencing of Methylocystis species.</title>
        <authorList>
            <person name="Rumah B.L."/>
            <person name="Stead C.E."/>
            <person name="Stevens B.C."/>
            <person name="Minton N.P."/>
            <person name="Grosse-Honebrink A."/>
            <person name="Zhang Y."/>
        </authorList>
    </citation>
    <scope>NUCLEOTIDE SEQUENCE [LARGE SCALE GENOMIC DNA]</scope>
    <source>
        <strain evidence="2 3">BRCS2</strain>
    </source>
</reference>
<dbReference type="Proteomes" id="UP000422569">
    <property type="component" value="Chromosome"/>
</dbReference>
<dbReference type="RefSeq" id="WP_016919766.1">
    <property type="nucleotide sequence ID" value="NZ_CP044331.1"/>
</dbReference>
<keyword evidence="1" id="KW-0472">Membrane</keyword>
<evidence type="ECO:0000256" key="1">
    <source>
        <dbReference type="SAM" id="Phobius"/>
    </source>
</evidence>
<name>A0A6B8M9A6_9HYPH</name>
<keyword evidence="1" id="KW-1133">Transmembrane helix</keyword>
<protein>
    <recommendedName>
        <fullName evidence="4">O-antigen ligase family protein</fullName>
    </recommendedName>
</protein>
<evidence type="ECO:0008006" key="4">
    <source>
        <dbReference type="Google" id="ProtNLM"/>
    </source>
</evidence>
<evidence type="ECO:0000313" key="2">
    <source>
        <dbReference type="EMBL" id="QGM97310.1"/>
    </source>
</evidence>
<gene>
    <name evidence="2" type="ORF">F7D14_07380</name>
</gene>
<feature type="transmembrane region" description="Helical" evidence="1">
    <location>
        <begin position="83"/>
        <end position="105"/>
    </location>
</feature>